<comment type="function">
    <text evidence="9">Part of the tripartite ATP-independent periplasmic (TRAP) transport system.</text>
</comment>
<protein>
    <recommendedName>
        <fullName evidence="9">TRAP transporter small permease protein</fullName>
    </recommendedName>
</protein>
<dbReference type="Pfam" id="PF04290">
    <property type="entry name" value="DctQ"/>
    <property type="match status" value="1"/>
</dbReference>
<dbReference type="PANTHER" id="PTHR35011:SF10">
    <property type="entry name" value="TRAP TRANSPORTER SMALL PERMEASE PROTEIN"/>
    <property type="match status" value="1"/>
</dbReference>
<proteinExistence type="inferred from homology"/>
<evidence type="ECO:0000256" key="4">
    <source>
        <dbReference type="ARBA" id="ARBA00022519"/>
    </source>
</evidence>
<dbReference type="Proteomes" id="UP000316905">
    <property type="component" value="Unassembled WGS sequence"/>
</dbReference>
<keyword evidence="12" id="KW-1185">Reference proteome</keyword>
<dbReference type="GO" id="GO:0005886">
    <property type="term" value="C:plasma membrane"/>
    <property type="evidence" value="ECO:0007669"/>
    <property type="project" value="UniProtKB-SubCell"/>
</dbReference>
<reference evidence="11 12" key="1">
    <citation type="journal article" date="2015" name="Stand. Genomic Sci.">
        <title>Genomic Encyclopedia of Bacterial and Archaeal Type Strains, Phase III: the genomes of soil and plant-associated and newly described type strains.</title>
        <authorList>
            <person name="Whitman W.B."/>
            <person name="Woyke T."/>
            <person name="Klenk H.P."/>
            <person name="Zhou Y."/>
            <person name="Lilburn T.G."/>
            <person name="Beck B.J."/>
            <person name="De Vos P."/>
            <person name="Vandamme P."/>
            <person name="Eisen J.A."/>
            <person name="Garrity G."/>
            <person name="Hugenholtz P."/>
            <person name="Kyrpides N.C."/>
        </authorList>
    </citation>
    <scope>NUCLEOTIDE SEQUENCE [LARGE SCALE GENOMIC DNA]</scope>
    <source>
        <strain evidence="11 12">CGMCC 1.6858</strain>
    </source>
</reference>
<comment type="caution">
    <text evidence="11">The sequence shown here is derived from an EMBL/GenBank/DDBJ whole genome shotgun (WGS) entry which is preliminary data.</text>
</comment>
<dbReference type="RefSeq" id="WP_244309172.1">
    <property type="nucleotide sequence ID" value="NZ_VLKY01000010.1"/>
</dbReference>
<evidence type="ECO:0000256" key="1">
    <source>
        <dbReference type="ARBA" id="ARBA00004429"/>
    </source>
</evidence>
<dbReference type="AlphaFoldDB" id="A0A562Q9G2"/>
<dbReference type="InterPro" id="IPR055348">
    <property type="entry name" value="DctQ"/>
</dbReference>
<evidence type="ECO:0000256" key="9">
    <source>
        <dbReference type="RuleBase" id="RU369079"/>
    </source>
</evidence>
<accession>A0A562Q9G2</accession>
<comment type="subcellular location">
    <subcellularLocation>
        <location evidence="1 9">Cell inner membrane</location>
        <topology evidence="1 9">Multi-pass membrane protein</topology>
    </subcellularLocation>
</comment>
<evidence type="ECO:0000256" key="2">
    <source>
        <dbReference type="ARBA" id="ARBA00022448"/>
    </source>
</evidence>
<keyword evidence="3" id="KW-1003">Cell membrane</keyword>
<evidence type="ECO:0000259" key="10">
    <source>
        <dbReference type="Pfam" id="PF04290"/>
    </source>
</evidence>
<keyword evidence="4 9" id="KW-0997">Cell inner membrane</keyword>
<name>A0A562Q9G2_9PSED</name>
<keyword evidence="7 9" id="KW-0472">Membrane</keyword>
<feature type="transmembrane region" description="Helical" evidence="9">
    <location>
        <begin position="102"/>
        <end position="123"/>
    </location>
</feature>
<evidence type="ECO:0000256" key="8">
    <source>
        <dbReference type="ARBA" id="ARBA00038436"/>
    </source>
</evidence>
<dbReference type="InterPro" id="IPR007387">
    <property type="entry name" value="TRAP_DctQ"/>
</dbReference>
<gene>
    <name evidence="11" type="ORF">IQ22_03042</name>
</gene>
<evidence type="ECO:0000256" key="5">
    <source>
        <dbReference type="ARBA" id="ARBA00022692"/>
    </source>
</evidence>
<feature type="transmembrane region" description="Helical" evidence="9">
    <location>
        <begin position="21"/>
        <end position="48"/>
    </location>
</feature>
<feature type="transmembrane region" description="Helical" evidence="9">
    <location>
        <begin position="63"/>
        <end position="81"/>
    </location>
</feature>
<comment type="subunit">
    <text evidence="9">The complex comprises the extracytoplasmic solute receptor protein and the two transmembrane proteins.</text>
</comment>
<evidence type="ECO:0000313" key="12">
    <source>
        <dbReference type="Proteomes" id="UP000316905"/>
    </source>
</evidence>
<evidence type="ECO:0000256" key="7">
    <source>
        <dbReference type="ARBA" id="ARBA00023136"/>
    </source>
</evidence>
<feature type="domain" description="Tripartite ATP-independent periplasmic transporters DctQ component" evidence="10">
    <location>
        <begin position="39"/>
        <end position="170"/>
    </location>
</feature>
<dbReference type="GO" id="GO:0022857">
    <property type="term" value="F:transmembrane transporter activity"/>
    <property type="evidence" value="ECO:0007669"/>
    <property type="project" value="UniProtKB-UniRule"/>
</dbReference>
<sequence length="175" mass="18835">MSESQIRLTQYTRAQPVGYVLNMLACLLAFIGGLVLVAMTLMSAYSIFMRTFFDEPLLGDVELVQMGCGVAIMCFLPLCQLRRGNVIVDVFTLNAPAALRNIMDALGGLLTAAAAGLLAWRSVIGALDAHGTGEESIILGLPLWWPMSVFGPAFALLVVVSLYTAWQDLRGGEHA</sequence>
<dbReference type="EMBL" id="VLKY01000010">
    <property type="protein sequence ID" value="TWI52666.1"/>
    <property type="molecule type" value="Genomic_DNA"/>
</dbReference>
<organism evidence="11 12">
    <name type="scientific">Pseudomonas duriflava</name>
    <dbReference type="NCBI Taxonomy" id="459528"/>
    <lineage>
        <taxon>Bacteria</taxon>
        <taxon>Pseudomonadati</taxon>
        <taxon>Pseudomonadota</taxon>
        <taxon>Gammaproteobacteria</taxon>
        <taxon>Pseudomonadales</taxon>
        <taxon>Pseudomonadaceae</taxon>
        <taxon>Pseudomonas</taxon>
    </lineage>
</organism>
<comment type="similarity">
    <text evidence="8 9">Belongs to the TRAP transporter small permease family.</text>
</comment>
<evidence type="ECO:0000256" key="6">
    <source>
        <dbReference type="ARBA" id="ARBA00022989"/>
    </source>
</evidence>
<evidence type="ECO:0000313" key="11">
    <source>
        <dbReference type="EMBL" id="TWI52666.1"/>
    </source>
</evidence>
<dbReference type="GO" id="GO:0015740">
    <property type="term" value="P:C4-dicarboxylate transport"/>
    <property type="evidence" value="ECO:0007669"/>
    <property type="project" value="TreeGrafter"/>
</dbReference>
<evidence type="ECO:0000256" key="3">
    <source>
        <dbReference type="ARBA" id="ARBA00022475"/>
    </source>
</evidence>
<keyword evidence="2 9" id="KW-0813">Transport</keyword>
<keyword evidence="5 9" id="KW-0812">Transmembrane</keyword>
<feature type="transmembrane region" description="Helical" evidence="9">
    <location>
        <begin position="143"/>
        <end position="166"/>
    </location>
</feature>
<keyword evidence="6 9" id="KW-1133">Transmembrane helix</keyword>
<dbReference type="PANTHER" id="PTHR35011">
    <property type="entry name" value="2,3-DIKETO-L-GULONATE TRAP TRANSPORTER SMALL PERMEASE PROTEIN YIAM"/>
    <property type="match status" value="1"/>
</dbReference>